<sequence>MSAGVRNYEITVITRPDLQQEEANGEIKKILEEHQAKITGETAMGRRHLNYERNHHQAGLYFYYKFQMEPNQTHALQKELNLKTNILQYMIKNPAR</sequence>
<accession>A0A833H493</accession>
<dbReference type="SUPFAM" id="SSF54995">
    <property type="entry name" value="Ribosomal protein S6"/>
    <property type="match status" value="1"/>
</dbReference>
<gene>
    <name evidence="7 8" type="primary">rpsF</name>
    <name evidence="8" type="ORF">F9K24_03535</name>
</gene>
<dbReference type="InterPro" id="IPR035980">
    <property type="entry name" value="Ribosomal_bS6_sf"/>
</dbReference>
<evidence type="ECO:0000256" key="5">
    <source>
        <dbReference type="ARBA" id="ARBA00035104"/>
    </source>
</evidence>
<dbReference type="EMBL" id="WBUI01000002">
    <property type="protein sequence ID" value="KAB2934862.1"/>
    <property type="molecule type" value="Genomic_DNA"/>
</dbReference>
<keyword evidence="2 7" id="KW-0694">RNA-binding</keyword>
<organism evidence="8 9">
    <name type="scientific">Leptonema illini</name>
    <dbReference type="NCBI Taxonomy" id="183"/>
    <lineage>
        <taxon>Bacteria</taxon>
        <taxon>Pseudomonadati</taxon>
        <taxon>Spirochaetota</taxon>
        <taxon>Spirochaetia</taxon>
        <taxon>Leptospirales</taxon>
        <taxon>Leptospiraceae</taxon>
        <taxon>Leptonema</taxon>
    </lineage>
</organism>
<evidence type="ECO:0000256" key="2">
    <source>
        <dbReference type="ARBA" id="ARBA00022884"/>
    </source>
</evidence>
<evidence type="ECO:0000313" key="8">
    <source>
        <dbReference type="EMBL" id="KAB2934862.1"/>
    </source>
</evidence>
<comment type="function">
    <text evidence="5 7">Binds together with bS18 to 16S ribosomal RNA.</text>
</comment>
<proteinExistence type="inferred from homology"/>
<dbReference type="Gene3D" id="3.30.70.60">
    <property type="match status" value="1"/>
</dbReference>
<dbReference type="GO" id="GO:0005840">
    <property type="term" value="C:ribosome"/>
    <property type="evidence" value="ECO:0007669"/>
    <property type="project" value="UniProtKB-KW"/>
</dbReference>
<keyword evidence="7" id="KW-0699">rRNA-binding</keyword>
<name>A0A833H493_9LEPT</name>
<dbReference type="GO" id="GO:1990904">
    <property type="term" value="C:ribonucleoprotein complex"/>
    <property type="evidence" value="ECO:0007669"/>
    <property type="project" value="UniProtKB-KW"/>
</dbReference>
<dbReference type="GO" id="GO:0003735">
    <property type="term" value="F:structural constituent of ribosome"/>
    <property type="evidence" value="ECO:0007669"/>
    <property type="project" value="InterPro"/>
</dbReference>
<keyword evidence="4 7" id="KW-0687">Ribonucleoprotein</keyword>
<protein>
    <recommendedName>
        <fullName evidence="6 7">Small ribosomal subunit protein bS6</fullName>
    </recommendedName>
</protein>
<dbReference type="GO" id="GO:0019843">
    <property type="term" value="F:rRNA binding"/>
    <property type="evidence" value="ECO:0007669"/>
    <property type="project" value="UniProtKB-UniRule"/>
</dbReference>
<dbReference type="InterPro" id="IPR020814">
    <property type="entry name" value="Ribosomal_S6_plastid/chlpt"/>
</dbReference>
<dbReference type="Proteomes" id="UP000460298">
    <property type="component" value="Unassembled WGS sequence"/>
</dbReference>
<evidence type="ECO:0000256" key="4">
    <source>
        <dbReference type="ARBA" id="ARBA00023274"/>
    </source>
</evidence>
<comment type="caution">
    <text evidence="8">The sequence shown here is derived from an EMBL/GenBank/DDBJ whole genome shotgun (WGS) entry which is preliminary data.</text>
</comment>
<dbReference type="CDD" id="cd00473">
    <property type="entry name" value="bS6"/>
    <property type="match status" value="1"/>
</dbReference>
<dbReference type="InterPro" id="IPR014717">
    <property type="entry name" value="Transl_elong_EF1B/ribsomal_bS6"/>
</dbReference>
<reference evidence="8 9" key="1">
    <citation type="submission" date="2019-10" db="EMBL/GenBank/DDBJ databases">
        <title>Extracellular Electron Transfer in a Candidatus Methanoperedens spp. Enrichment Culture.</title>
        <authorList>
            <person name="Berger S."/>
            <person name="Rangel Shaw D."/>
            <person name="Berben T."/>
            <person name="In 'T Zandt M."/>
            <person name="Frank J."/>
            <person name="Reimann J."/>
            <person name="Jetten M.S.M."/>
            <person name="Welte C.U."/>
        </authorList>
    </citation>
    <scope>NUCLEOTIDE SEQUENCE [LARGE SCALE GENOMIC DNA]</scope>
    <source>
        <strain evidence="8">SB12</strain>
    </source>
</reference>
<dbReference type="HAMAP" id="MF_00360">
    <property type="entry name" value="Ribosomal_bS6"/>
    <property type="match status" value="1"/>
</dbReference>
<dbReference type="Pfam" id="PF01250">
    <property type="entry name" value="Ribosomal_S6"/>
    <property type="match status" value="1"/>
</dbReference>
<evidence type="ECO:0000256" key="6">
    <source>
        <dbReference type="ARBA" id="ARBA00035294"/>
    </source>
</evidence>
<dbReference type="AlphaFoldDB" id="A0A833H493"/>
<evidence type="ECO:0000256" key="1">
    <source>
        <dbReference type="ARBA" id="ARBA00009512"/>
    </source>
</evidence>
<dbReference type="RefSeq" id="WP_002772197.1">
    <property type="nucleotide sequence ID" value="NZ_JQDG01000058.1"/>
</dbReference>
<evidence type="ECO:0000256" key="7">
    <source>
        <dbReference type="HAMAP-Rule" id="MF_00360"/>
    </source>
</evidence>
<evidence type="ECO:0000256" key="3">
    <source>
        <dbReference type="ARBA" id="ARBA00022980"/>
    </source>
</evidence>
<dbReference type="NCBIfam" id="TIGR00166">
    <property type="entry name" value="S6"/>
    <property type="match status" value="1"/>
</dbReference>
<dbReference type="OrthoDB" id="9812702at2"/>
<keyword evidence="3 7" id="KW-0689">Ribosomal protein</keyword>
<dbReference type="GO" id="GO:0006412">
    <property type="term" value="P:translation"/>
    <property type="evidence" value="ECO:0007669"/>
    <property type="project" value="UniProtKB-UniRule"/>
</dbReference>
<dbReference type="InterPro" id="IPR000529">
    <property type="entry name" value="Ribosomal_bS6"/>
</dbReference>
<evidence type="ECO:0000313" key="9">
    <source>
        <dbReference type="Proteomes" id="UP000460298"/>
    </source>
</evidence>
<comment type="similarity">
    <text evidence="1 7">Belongs to the bacterial ribosomal protein bS6 family.</text>
</comment>